<dbReference type="SUPFAM" id="SSF46785">
    <property type="entry name" value="Winged helix' DNA-binding domain"/>
    <property type="match status" value="1"/>
</dbReference>
<dbReference type="PANTHER" id="PTHR30579:SF7">
    <property type="entry name" value="HTH-TYPE TRANSCRIPTIONAL REGULATOR LRHA-RELATED"/>
    <property type="match status" value="1"/>
</dbReference>
<keyword evidence="9" id="KW-1185">Reference proteome</keyword>
<dbReference type="InterPro" id="IPR036390">
    <property type="entry name" value="WH_DNA-bd_sf"/>
</dbReference>
<dbReference type="GeneID" id="62643246"/>
<evidence type="ECO:0000256" key="2">
    <source>
        <dbReference type="ARBA" id="ARBA00023015"/>
    </source>
</evidence>
<dbReference type="PANTHER" id="PTHR30579">
    <property type="entry name" value="TRANSCRIPTIONAL REGULATOR"/>
    <property type="match status" value="1"/>
</dbReference>
<dbReference type="OrthoDB" id="9803735at2"/>
<accession>A0A9Q2P2P7</accession>
<evidence type="ECO:0000313" key="7">
    <source>
        <dbReference type="EMBL" id="MBM2419834.1"/>
    </source>
</evidence>
<evidence type="ECO:0000256" key="1">
    <source>
        <dbReference type="ARBA" id="ARBA00009437"/>
    </source>
</evidence>
<keyword evidence="4" id="KW-0804">Transcription</keyword>
<dbReference type="EMBL" id="JAFBXE010000029">
    <property type="protein sequence ID" value="MBM2415160.1"/>
    <property type="molecule type" value="Genomic_DNA"/>
</dbReference>
<keyword evidence="3" id="KW-0238">DNA-binding</keyword>
<gene>
    <name evidence="6" type="ORF">JQX41_22890</name>
    <name evidence="7" type="ORF">JQX48_22925</name>
</gene>
<dbReference type="InterPro" id="IPR050176">
    <property type="entry name" value="LTTR"/>
</dbReference>
<dbReference type="PRINTS" id="PR00039">
    <property type="entry name" value="HTHLYSR"/>
</dbReference>
<evidence type="ECO:0000313" key="8">
    <source>
        <dbReference type="Proteomes" id="UP000755667"/>
    </source>
</evidence>
<dbReference type="RefSeq" id="WP_085633498.1">
    <property type="nucleotide sequence ID" value="NZ_JAFBWU010000029.1"/>
</dbReference>
<feature type="domain" description="HTH lysR-type" evidence="5">
    <location>
        <begin position="6"/>
        <end position="63"/>
    </location>
</feature>
<comment type="similarity">
    <text evidence="1">Belongs to the LysR transcriptional regulatory family.</text>
</comment>
<evidence type="ECO:0000313" key="6">
    <source>
        <dbReference type="EMBL" id="MBM2415160.1"/>
    </source>
</evidence>
<dbReference type="Gene3D" id="1.10.10.10">
    <property type="entry name" value="Winged helix-like DNA-binding domain superfamily/Winged helix DNA-binding domain"/>
    <property type="match status" value="1"/>
</dbReference>
<dbReference type="GO" id="GO:0003700">
    <property type="term" value="F:DNA-binding transcription factor activity"/>
    <property type="evidence" value="ECO:0007669"/>
    <property type="project" value="InterPro"/>
</dbReference>
<comment type="caution">
    <text evidence="6">The sequence shown here is derived from an EMBL/GenBank/DDBJ whole genome shotgun (WGS) entry which is preliminary data.</text>
</comment>
<dbReference type="InterPro" id="IPR000847">
    <property type="entry name" value="LysR_HTH_N"/>
</dbReference>
<evidence type="ECO:0000313" key="9">
    <source>
        <dbReference type="Proteomes" id="UP000809440"/>
    </source>
</evidence>
<keyword evidence="2" id="KW-0805">Transcription regulation</keyword>
<dbReference type="InterPro" id="IPR036388">
    <property type="entry name" value="WH-like_DNA-bd_sf"/>
</dbReference>
<evidence type="ECO:0000256" key="3">
    <source>
        <dbReference type="ARBA" id="ARBA00023125"/>
    </source>
</evidence>
<dbReference type="SUPFAM" id="SSF53850">
    <property type="entry name" value="Periplasmic binding protein-like II"/>
    <property type="match status" value="1"/>
</dbReference>
<organism evidence="6 8">
    <name type="scientific">Marivita cryptomonadis</name>
    <dbReference type="NCBI Taxonomy" id="505252"/>
    <lineage>
        <taxon>Bacteria</taxon>
        <taxon>Pseudomonadati</taxon>
        <taxon>Pseudomonadota</taxon>
        <taxon>Alphaproteobacteria</taxon>
        <taxon>Rhodobacterales</taxon>
        <taxon>Roseobacteraceae</taxon>
        <taxon>Marivita</taxon>
    </lineage>
</organism>
<dbReference type="Proteomes" id="UP000809440">
    <property type="component" value="Unassembled WGS sequence"/>
</dbReference>
<dbReference type="Pfam" id="PF00126">
    <property type="entry name" value="HTH_1"/>
    <property type="match status" value="1"/>
</dbReference>
<reference evidence="6 9" key="1">
    <citation type="submission" date="2021-01" db="EMBL/GenBank/DDBJ databases">
        <title>Diatom-associated Roseobacters Show Island Model of Population Structure.</title>
        <authorList>
            <person name="Qu L."/>
            <person name="Feng X."/>
            <person name="Chen Y."/>
            <person name="Li L."/>
            <person name="Wang X."/>
            <person name="Hu Z."/>
            <person name="Wang H."/>
            <person name="Luo H."/>
        </authorList>
    </citation>
    <scope>NUCLEOTIDE SEQUENCE</scope>
    <source>
        <strain evidence="7 9">CC28-63</strain>
        <strain evidence="6">CC28-69</strain>
    </source>
</reference>
<dbReference type="GO" id="GO:0003677">
    <property type="term" value="F:DNA binding"/>
    <property type="evidence" value="ECO:0007669"/>
    <property type="project" value="UniProtKB-KW"/>
</dbReference>
<dbReference type="AlphaFoldDB" id="A0A9Q2P2P7"/>
<dbReference type="Proteomes" id="UP000755667">
    <property type="component" value="Unassembled WGS sequence"/>
</dbReference>
<dbReference type="InterPro" id="IPR005119">
    <property type="entry name" value="LysR_subst-bd"/>
</dbReference>
<dbReference type="EMBL" id="JAFBXF010000029">
    <property type="protein sequence ID" value="MBM2419834.1"/>
    <property type="molecule type" value="Genomic_DNA"/>
</dbReference>
<sequence>MAPINLPTDLLRTFVTVIEVKSHTHAADLLNRSQPAVSLQIKRLENLVGYKLIRQKGRTMHVTEKGEALAMHARQILRLNDLAIGLFDRKKNKAELRVGLPLDYGVRMLQREMTRLKQNHNDLEFTIRCDLSKNLHDALLRDELDIIVALYHDGDPQFLVQQWREQPVWVGGENLDPQDFETLPLVAHPTGCIYRQRMSEALKTVERGWKVIFSSPNIDAVQDAVRDGLGFSGLTIPTTQDGMRQFSADDGLPLLEPLRIGLFYRQTRLGSWGNLVAEQLTETIETVLRLDGSAARDHKEP</sequence>
<proteinExistence type="inferred from homology"/>
<evidence type="ECO:0000256" key="4">
    <source>
        <dbReference type="ARBA" id="ARBA00023163"/>
    </source>
</evidence>
<dbReference type="PROSITE" id="PS50931">
    <property type="entry name" value="HTH_LYSR"/>
    <property type="match status" value="1"/>
</dbReference>
<protein>
    <submittedName>
        <fullName evidence="6">LysR family transcriptional regulator</fullName>
    </submittedName>
</protein>
<dbReference type="Pfam" id="PF03466">
    <property type="entry name" value="LysR_substrate"/>
    <property type="match status" value="1"/>
</dbReference>
<evidence type="ECO:0000259" key="5">
    <source>
        <dbReference type="PROSITE" id="PS50931"/>
    </source>
</evidence>
<dbReference type="Gene3D" id="3.40.190.10">
    <property type="entry name" value="Periplasmic binding protein-like II"/>
    <property type="match status" value="2"/>
</dbReference>
<name>A0A9Q2P2P7_9RHOB</name>